<comment type="caution">
    <text evidence="2">The sequence shown here is derived from an EMBL/GenBank/DDBJ whole genome shotgun (WGS) entry which is preliminary data.</text>
</comment>
<dbReference type="EMBL" id="JAJSOF020000041">
    <property type="protein sequence ID" value="KAJ4425943.1"/>
    <property type="molecule type" value="Genomic_DNA"/>
</dbReference>
<evidence type="ECO:0000313" key="2">
    <source>
        <dbReference type="EMBL" id="KAJ4425943.1"/>
    </source>
</evidence>
<feature type="compositionally biased region" description="Basic and acidic residues" evidence="1">
    <location>
        <begin position="121"/>
        <end position="150"/>
    </location>
</feature>
<protein>
    <submittedName>
        <fullName evidence="2">Uncharacterized protein</fullName>
    </submittedName>
</protein>
<accession>A0ABQ8RWA6</accession>
<feature type="region of interest" description="Disordered" evidence="1">
    <location>
        <begin position="110"/>
        <end position="179"/>
    </location>
</feature>
<organism evidence="2 3">
    <name type="scientific">Periplaneta americana</name>
    <name type="common">American cockroach</name>
    <name type="synonym">Blatta americana</name>
    <dbReference type="NCBI Taxonomy" id="6978"/>
    <lineage>
        <taxon>Eukaryota</taxon>
        <taxon>Metazoa</taxon>
        <taxon>Ecdysozoa</taxon>
        <taxon>Arthropoda</taxon>
        <taxon>Hexapoda</taxon>
        <taxon>Insecta</taxon>
        <taxon>Pterygota</taxon>
        <taxon>Neoptera</taxon>
        <taxon>Polyneoptera</taxon>
        <taxon>Dictyoptera</taxon>
        <taxon>Blattodea</taxon>
        <taxon>Blattoidea</taxon>
        <taxon>Blattidae</taxon>
        <taxon>Blattinae</taxon>
        <taxon>Periplaneta</taxon>
    </lineage>
</organism>
<sequence>MDLIKMEPEFDPLDLQAHDTKYEIGDNEASSEEGNLSQLEVTGMKTECMDHSYEIKSEIKVEDTPVPISFSVVKSEVDEDFVDLDRVQQEQKVQVSSEEEDEVFPDRLMKGQRNRQTYGRTDGHMDGRTEECRGQTDRRTDREVLDRPNRQIDSNISPADPGRGRKRTRNEDNWKRNISKKERYAASSLPHYPSCEHRKAKSSFQCHSLTMKDIKSFHHTFYLNKDKIGQDTFIMKYCVSTLPKRRKYDRTQKARSVSTKYYIVSETNKRMVPVCRDAFLGVLRIGKDRVARIMRQCTSSSSMPRENRGGDRVSHKNEAKRAGVKTFIESLNCSTGHYCRSKTAQRFYLPSELNIKKLWHMYNGKADVTMRVKQCFFRQVFNTFYNIGFGSPATDICSVSL</sequence>
<dbReference type="PANTHER" id="PTHR10773">
    <property type="entry name" value="DNA-DIRECTED RNA POLYMERASES I, II, AND III SUBUNIT RPABC2"/>
    <property type="match status" value="1"/>
</dbReference>
<name>A0ABQ8RWA6_PERAM</name>
<keyword evidence="3" id="KW-1185">Reference proteome</keyword>
<feature type="compositionally biased region" description="Basic and acidic residues" evidence="1">
    <location>
        <begin position="169"/>
        <end position="179"/>
    </location>
</feature>
<gene>
    <name evidence="2" type="ORF">ANN_27569</name>
</gene>
<proteinExistence type="predicted"/>
<dbReference type="PANTHER" id="PTHR10773:SF19">
    <property type="match status" value="1"/>
</dbReference>
<reference evidence="2 3" key="1">
    <citation type="journal article" date="2022" name="Allergy">
        <title>Genome assembly and annotation of Periplaneta americana reveal a comprehensive cockroach allergen profile.</title>
        <authorList>
            <person name="Wang L."/>
            <person name="Xiong Q."/>
            <person name="Saelim N."/>
            <person name="Wang L."/>
            <person name="Nong W."/>
            <person name="Wan A.T."/>
            <person name="Shi M."/>
            <person name="Liu X."/>
            <person name="Cao Q."/>
            <person name="Hui J.H.L."/>
            <person name="Sookrung N."/>
            <person name="Leung T.F."/>
            <person name="Tungtrongchitr A."/>
            <person name="Tsui S.K.W."/>
        </authorList>
    </citation>
    <scope>NUCLEOTIDE SEQUENCE [LARGE SCALE GENOMIC DNA]</scope>
    <source>
        <strain evidence="2">PWHHKU_190912</strain>
    </source>
</reference>
<evidence type="ECO:0000313" key="3">
    <source>
        <dbReference type="Proteomes" id="UP001148838"/>
    </source>
</evidence>
<dbReference type="Proteomes" id="UP001148838">
    <property type="component" value="Unassembled WGS sequence"/>
</dbReference>
<evidence type="ECO:0000256" key="1">
    <source>
        <dbReference type="SAM" id="MobiDB-lite"/>
    </source>
</evidence>